<dbReference type="AlphaFoldDB" id="G5HET7"/>
<reference evidence="2 3" key="1">
    <citation type="submission" date="2011-08" db="EMBL/GenBank/DDBJ databases">
        <title>The Genome Sequence of Clostridium citroniae WAL-17108.</title>
        <authorList>
            <consortium name="The Broad Institute Genome Sequencing Platform"/>
            <person name="Earl A."/>
            <person name="Ward D."/>
            <person name="Feldgarden M."/>
            <person name="Gevers D."/>
            <person name="Finegold S.M."/>
            <person name="Summanen P.H."/>
            <person name="Molitoris D.R."/>
            <person name="Vaisanen M.L."/>
            <person name="Daigneault M."/>
            <person name="Allen-Vercoe E."/>
            <person name="Young S.K."/>
            <person name="Zeng Q."/>
            <person name="Gargeya S."/>
            <person name="Fitzgerald M."/>
            <person name="Haas B."/>
            <person name="Abouelleil A."/>
            <person name="Alvarado L."/>
            <person name="Arachchi H.M."/>
            <person name="Berlin A."/>
            <person name="Brown A."/>
            <person name="Chapman S.B."/>
            <person name="Chen Z."/>
            <person name="Dunbar C."/>
            <person name="Freedman E."/>
            <person name="Gearin G."/>
            <person name="Gellesch M."/>
            <person name="Goldberg J."/>
            <person name="Griggs A."/>
            <person name="Gujja S."/>
            <person name="Heiman D."/>
            <person name="Howarth C."/>
            <person name="Larson L."/>
            <person name="Lui A."/>
            <person name="MacDonald P.J.P."/>
            <person name="Montmayeur A."/>
            <person name="Murphy C."/>
            <person name="Neiman D."/>
            <person name="Pearson M."/>
            <person name="Priest M."/>
            <person name="Roberts A."/>
            <person name="Saif S."/>
            <person name="Shea T."/>
            <person name="Shenoy N."/>
            <person name="Sisk P."/>
            <person name="Stolte C."/>
            <person name="Sykes S."/>
            <person name="Wortman J."/>
            <person name="Nusbaum C."/>
            <person name="Birren B."/>
        </authorList>
    </citation>
    <scope>NUCLEOTIDE SEQUENCE [LARGE SCALE GENOMIC DNA]</scope>
    <source>
        <strain evidence="2 3">WAL-17108</strain>
    </source>
</reference>
<accession>G5HET7</accession>
<dbReference type="PATRIC" id="fig|742733.3.peg.967"/>
<keyword evidence="1" id="KW-0175">Coiled coil</keyword>
<organism evidence="2 3">
    <name type="scientific">[Clostridium] citroniae WAL-17108</name>
    <dbReference type="NCBI Taxonomy" id="742733"/>
    <lineage>
        <taxon>Bacteria</taxon>
        <taxon>Bacillati</taxon>
        <taxon>Bacillota</taxon>
        <taxon>Clostridia</taxon>
        <taxon>Lachnospirales</taxon>
        <taxon>Lachnospiraceae</taxon>
        <taxon>Enterocloster</taxon>
    </lineage>
</organism>
<comment type="caution">
    <text evidence="2">The sequence shown here is derived from an EMBL/GenBank/DDBJ whole genome shotgun (WGS) entry which is preliminary data.</text>
</comment>
<proteinExistence type="predicted"/>
<protein>
    <submittedName>
        <fullName evidence="2">Uncharacterized protein</fullName>
    </submittedName>
</protein>
<feature type="coiled-coil region" evidence="1">
    <location>
        <begin position="27"/>
        <end position="101"/>
    </location>
</feature>
<name>G5HET7_9FIRM</name>
<dbReference type="RefSeq" id="WP_007859715.1">
    <property type="nucleotide sequence ID" value="NZ_JH376420.1"/>
</dbReference>
<evidence type="ECO:0000313" key="3">
    <source>
        <dbReference type="Proteomes" id="UP000003763"/>
    </source>
</evidence>
<sequence>MPKEQFKWIQTAKVEKRRDIQASYDDLQILYNSIEKIEKQVQELRTKSKRARNSGNKADVLNNPLKYIAIDKKIAFLKESIQILRQEIDEIKKTIKYINEKCIYLEDNSAYLDSYNNAKRSYSTSLNMLRLYRIKLNSTLQLRSVIIKFPHYYFSTIEKAIIGINEINDFRERNKRNPIHPTELKNTLSKDWFFKNQKRIRNGKMPDLEIDFYNFANFDFGIVPLKQADWYKRLEDDINSGIHKSIMEGFRDWSKDLYRLDEWVKEKYRQYKKLDLEEKIALYNLDNEYFPLYRYYNSLNCKQRLDANKIPPKTFRLNKYNCESKNIDCYCNKKNYCINNNVEYSQCDFASFPPLTTSTQIKEAILESGTLYEGIVELII</sequence>
<dbReference type="HOGENOM" id="CLU_727041_0_0_9"/>
<dbReference type="Proteomes" id="UP000003763">
    <property type="component" value="Unassembled WGS sequence"/>
</dbReference>
<dbReference type="EMBL" id="ADLJ01000007">
    <property type="protein sequence ID" value="EHF00046.1"/>
    <property type="molecule type" value="Genomic_DNA"/>
</dbReference>
<gene>
    <name evidence="2" type="ORF">HMPREF9469_00960</name>
</gene>
<evidence type="ECO:0000256" key="1">
    <source>
        <dbReference type="SAM" id="Coils"/>
    </source>
</evidence>
<evidence type="ECO:0000313" key="2">
    <source>
        <dbReference type="EMBL" id="EHF00046.1"/>
    </source>
</evidence>